<organism evidence="19 20">
    <name type="scientific">Kitasatospora cineracea</name>
    <dbReference type="NCBI Taxonomy" id="88074"/>
    <lineage>
        <taxon>Bacteria</taxon>
        <taxon>Bacillati</taxon>
        <taxon>Actinomycetota</taxon>
        <taxon>Actinomycetes</taxon>
        <taxon>Kitasatosporales</taxon>
        <taxon>Streptomycetaceae</taxon>
        <taxon>Kitasatospora</taxon>
    </lineage>
</organism>
<evidence type="ECO:0000259" key="17">
    <source>
        <dbReference type="Pfam" id="PF02233"/>
    </source>
</evidence>
<sequence length="476" mass="49458">MTSLTAAHAADLVAALLFILSLAGLSQHRTSRAGVAYGIAGMALALAATVVVASRSISAGAVALILLAMALGAAIGLWRARRVEMTQMPELIAVLHSFVGLAAVLVGWNSYLEVERHGAAQSAVAADLLTIHHAEVFIGIFIGAVTFTGSVVAYLKLSAKIASRPLVLPGKNALNLGALGAFAALTAWFTASPGLGLMVAVTVLALLLGWHLVASIGGGDMPVVVSMLNSYSGWAAAAAGFLLDNNLLIVTGALVGSSGAYLSYIMCKAMNRSFLSVIAGGFGIEAPASGDAEQGEHHEIRAREAAELLAAAKSVIITPGYGMAVAQAQHPVADLTRRLRERGVEVRFGVHPVAGRLPGHMNVLLAEAKVPYDVVLEMDEINDDFADTSVVLVIGANDTVNPAALDDPASPIAGMPVLKVWEAERVIVFKRSMASGYAGVQNPLFFRDNTDMLFGDAKQSVDQILQSLDAPDPALT</sequence>
<evidence type="ECO:0000256" key="6">
    <source>
        <dbReference type="ARBA" id="ARBA00022475"/>
    </source>
</evidence>
<keyword evidence="6 15" id="KW-1003">Cell membrane</keyword>
<evidence type="ECO:0000256" key="3">
    <source>
        <dbReference type="ARBA" id="ARBA00007919"/>
    </source>
</evidence>
<dbReference type="GO" id="GO:0008750">
    <property type="term" value="F:proton-translocating NAD(P)+ transhydrogenase activity"/>
    <property type="evidence" value="ECO:0007669"/>
    <property type="project" value="UniProtKB-EC"/>
</dbReference>
<comment type="caution">
    <text evidence="19">The sequence shown here is derived from an EMBL/GenBank/DDBJ whole genome shotgun (WGS) entry which is preliminary data.</text>
</comment>
<protein>
    <recommendedName>
        <fullName evidence="5 15">NAD(P) transhydrogenase subunit beta</fullName>
        <ecNumber evidence="4 15">7.1.1.1</ecNumber>
    </recommendedName>
    <alternativeName>
        <fullName evidence="15">Nicotinamide nucleotide transhydrogenase subunit beta</fullName>
    </alternativeName>
</protein>
<evidence type="ECO:0000313" key="21">
    <source>
        <dbReference type="Proteomes" id="UP000267408"/>
    </source>
</evidence>
<evidence type="ECO:0000313" key="20">
    <source>
        <dbReference type="Proteomes" id="UP000266906"/>
    </source>
</evidence>
<dbReference type="NCBIfam" id="NF006974">
    <property type="entry name" value="PRK09444.1"/>
    <property type="match status" value="1"/>
</dbReference>
<proteinExistence type="inferred from homology"/>
<evidence type="ECO:0000256" key="1">
    <source>
        <dbReference type="ARBA" id="ARBA00003943"/>
    </source>
</evidence>
<dbReference type="Pfam" id="PF02233">
    <property type="entry name" value="PNTB"/>
    <property type="match status" value="1"/>
</dbReference>
<dbReference type="FunFam" id="3.40.50.1220:FF:000002">
    <property type="entry name" value="NAD(P) transhydrogenase subunit beta"/>
    <property type="match status" value="1"/>
</dbReference>
<dbReference type="InterPro" id="IPR034300">
    <property type="entry name" value="PNTB-like"/>
</dbReference>
<dbReference type="PANTHER" id="PTHR44758:SF1">
    <property type="entry name" value="NAD(P) TRANSHYDROGENASE SUBUNIT BETA"/>
    <property type="match status" value="1"/>
</dbReference>
<dbReference type="PIRSF" id="PIRSF000204">
    <property type="entry name" value="PNTB"/>
    <property type="match status" value="1"/>
</dbReference>
<feature type="transmembrane region" description="Helical" evidence="16">
    <location>
        <begin position="6"/>
        <end position="23"/>
    </location>
</feature>
<feature type="domain" description="NADP transhydrogenase beta-like" evidence="17">
    <location>
        <begin position="9"/>
        <end position="466"/>
    </location>
</feature>
<evidence type="ECO:0000256" key="12">
    <source>
        <dbReference type="ARBA" id="ARBA00023027"/>
    </source>
</evidence>
<dbReference type="GO" id="GO:0050661">
    <property type="term" value="F:NADP binding"/>
    <property type="evidence" value="ECO:0007669"/>
    <property type="project" value="InterPro"/>
</dbReference>
<dbReference type="InterPro" id="IPR012136">
    <property type="entry name" value="NADH_DH_b"/>
</dbReference>
<evidence type="ECO:0000256" key="15">
    <source>
        <dbReference type="PIRNR" id="PIRNR000204"/>
    </source>
</evidence>
<dbReference type="PANTHER" id="PTHR44758">
    <property type="entry name" value="NAD(P) TRANSHYDROGENASE SUBUNIT BETA"/>
    <property type="match status" value="1"/>
</dbReference>
<comment type="similarity">
    <text evidence="3 15">Belongs to the PNT beta subunit family.</text>
</comment>
<dbReference type="GO" id="GO:0005886">
    <property type="term" value="C:plasma membrane"/>
    <property type="evidence" value="ECO:0007669"/>
    <property type="project" value="UniProtKB-SubCell"/>
</dbReference>
<dbReference type="EMBL" id="RJVJ01000002">
    <property type="protein sequence ID" value="ROR37992.1"/>
    <property type="molecule type" value="Genomic_DNA"/>
</dbReference>
<evidence type="ECO:0000256" key="14">
    <source>
        <dbReference type="ARBA" id="ARBA00048202"/>
    </source>
</evidence>
<dbReference type="InterPro" id="IPR029035">
    <property type="entry name" value="DHS-like_NAD/FAD-binding_dom"/>
</dbReference>
<evidence type="ECO:0000256" key="4">
    <source>
        <dbReference type="ARBA" id="ARBA00012943"/>
    </source>
</evidence>
<keyword evidence="7 15" id="KW-0997">Cell inner membrane</keyword>
<dbReference type="Proteomes" id="UP000267408">
    <property type="component" value="Unassembled WGS sequence"/>
</dbReference>
<evidence type="ECO:0000313" key="18">
    <source>
        <dbReference type="EMBL" id="ROR37992.1"/>
    </source>
</evidence>
<keyword evidence="20" id="KW-1185">Reference proteome</keyword>
<feature type="transmembrane region" description="Helical" evidence="16">
    <location>
        <begin position="35"/>
        <end position="53"/>
    </location>
</feature>
<evidence type="ECO:0000256" key="13">
    <source>
        <dbReference type="ARBA" id="ARBA00023136"/>
    </source>
</evidence>
<comment type="catalytic activity">
    <reaction evidence="14 15">
        <text>NAD(+) + NADPH + H(+)(in) = NADH + NADP(+) + H(+)(out)</text>
        <dbReference type="Rhea" id="RHEA:47992"/>
        <dbReference type="ChEBI" id="CHEBI:15378"/>
        <dbReference type="ChEBI" id="CHEBI:57540"/>
        <dbReference type="ChEBI" id="CHEBI:57783"/>
        <dbReference type="ChEBI" id="CHEBI:57945"/>
        <dbReference type="ChEBI" id="CHEBI:58349"/>
        <dbReference type="EC" id="7.1.1.1"/>
    </reaction>
</comment>
<keyword evidence="9 15" id="KW-0521">NADP</keyword>
<feature type="transmembrane region" description="Helical" evidence="16">
    <location>
        <begin position="173"/>
        <end position="191"/>
    </location>
</feature>
<feature type="transmembrane region" description="Helical" evidence="16">
    <location>
        <begin position="131"/>
        <end position="153"/>
    </location>
</feature>
<feature type="transmembrane region" description="Helical" evidence="16">
    <location>
        <begin position="197"/>
        <end position="216"/>
    </location>
</feature>
<dbReference type="EC" id="7.1.1.1" evidence="4 15"/>
<keyword evidence="10 15" id="KW-1278">Translocase</keyword>
<evidence type="ECO:0000256" key="11">
    <source>
        <dbReference type="ARBA" id="ARBA00022989"/>
    </source>
</evidence>
<keyword evidence="11 16" id="KW-1133">Transmembrane helix</keyword>
<evidence type="ECO:0000256" key="16">
    <source>
        <dbReference type="SAM" id="Phobius"/>
    </source>
</evidence>
<dbReference type="Proteomes" id="UP000266906">
    <property type="component" value="Unassembled WGS sequence"/>
</dbReference>
<keyword evidence="13 15" id="KW-0472">Membrane</keyword>
<dbReference type="RefSeq" id="WP_123562300.1">
    <property type="nucleotide sequence ID" value="NZ_RJVJ01000002.1"/>
</dbReference>
<evidence type="ECO:0000256" key="2">
    <source>
        <dbReference type="ARBA" id="ARBA00004429"/>
    </source>
</evidence>
<dbReference type="SUPFAM" id="SSF52467">
    <property type="entry name" value="DHS-like NAD/FAD-binding domain"/>
    <property type="match status" value="1"/>
</dbReference>
<feature type="transmembrane region" description="Helical" evidence="16">
    <location>
        <begin position="59"/>
        <end position="79"/>
    </location>
</feature>
<feature type="transmembrane region" description="Helical" evidence="16">
    <location>
        <begin position="223"/>
        <end position="242"/>
    </location>
</feature>
<reference evidence="20 21" key="1">
    <citation type="submission" date="2018-11" db="EMBL/GenBank/DDBJ databases">
        <title>Sequencing the genomes of 1000 actinobacteria strains.</title>
        <authorList>
            <person name="Klenk H.-P."/>
        </authorList>
    </citation>
    <scope>NUCLEOTIDE SEQUENCE [LARGE SCALE GENOMIC DNA]</scope>
    <source>
        <strain evidence="18 21">DSM 44780</strain>
        <strain evidence="19 20">DSM 44781</strain>
    </source>
</reference>
<evidence type="ECO:0000256" key="7">
    <source>
        <dbReference type="ARBA" id="ARBA00022519"/>
    </source>
</evidence>
<keyword evidence="12 15" id="KW-0520">NAD</keyword>
<accession>A0A3N4R7G5</accession>
<dbReference type="EMBL" id="RKQG01000002">
    <property type="protein sequence ID" value="RPE28596.1"/>
    <property type="molecule type" value="Genomic_DNA"/>
</dbReference>
<comment type="function">
    <text evidence="1 15">The transhydrogenation between NADH and NADP is coupled to respiration and ATP hydrolysis and functions as a proton pump across the membrane.</text>
</comment>
<name>A0A3N4R7G5_9ACTN</name>
<gene>
    <name evidence="19" type="ORF">EDD38_5733</name>
    <name evidence="18" type="ORF">EDD39_6154</name>
</gene>
<evidence type="ECO:0000256" key="9">
    <source>
        <dbReference type="ARBA" id="ARBA00022857"/>
    </source>
</evidence>
<evidence type="ECO:0000256" key="5">
    <source>
        <dbReference type="ARBA" id="ARBA00014581"/>
    </source>
</evidence>
<feature type="transmembrane region" description="Helical" evidence="16">
    <location>
        <begin position="248"/>
        <end position="267"/>
    </location>
</feature>
<evidence type="ECO:0000313" key="19">
    <source>
        <dbReference type="EMBL" id="RPE28596.1"/>
    </source>
</evidence>
<dbReference type="AlphaFoldDB" id="A0A3N4R7G5"/>
<dbReference type="Gene3D" id="3.40.50.1220">
    <property type="entry name" value="TPP-binding domain"/>
    <property type="match status" value="1"/>
</dbReference>
<comment type="subcellular location">
    <subcellularLocation>
        <location evidence="2">Cell inner membrane</location>
        <topology evidence="2">Multi-pass membrane protein</topology>
    </subcellularLocation>
</comment>
<dbReference type="OrthoDB" id="9763786at2"/>
<keyword evidence="8 16" id="KW-0812">Transmembrane</keyword>
<feature type="transmembrane region" description="Helical" evidence="16">
    <location>
        <begin position="91"/>
        <end position="111"/>
    </location>
</feature>
<evidence type="ECO:0000256" key="10">
    <source>
        <dbReference type="ARBA" id="ARBA00022967"/>
    </source>
</evidence>
<accession>A0A8G1UC41</accession>
<evidence type="ECO:0000256" key="8">
    <source>
        <dbReference type="ARBA" id="ARBA00022692"/>
    </source>
</evidence>